<dbReference type="PROSITE" id="PS51819">
    <property type="entry name" value="VOC"/>
    <property type="match status" value="1"/>
</dbReference>
<dbReference type="InterPro" id="IPR029068">
    <property type="entry name" value="Glyas_Bleomycin-R_OHBP_Dase"/>
</dbReference>
<dbReference type="SUPFAM" id="SSF54593">
    <property type="entry name" value="Glyoxalase/Bleomycin resistance protein/Dihydroxybiphenyl dioxygenase"/>
    <property type="match status" value="1"/>
</dbReference>
<gene>
    <name evidence="2" type="ORF">MAMMFC1_04212</name>
</gene>
<name>A0A348AQZ7_9FIRM</name>
<dbReference type="KEGG" id="mana:MAMMFC1_04212"/>
<proteinExistence type="predicted"/>
<keyword evidence="3" id="KW-1185">Reference proteome</keyword>
<evidence type="ECO:0000259" key="1">
    <source>
        <dbReference type="PROSITE" id="PS51819"/>
    </source>
</evidence>
<protein>
    <submittedName>
        <fullName evidence="2">Glyoxalase-like domain protein</fullName>
    </submittedName>
</protein>
<evidence type="ECO:0000313" key="2">
    <source>
        <dbReference type="EMBL" id="BBB93495.1"/>
    </source>
</evidence>
<dbReference type="InterPro" id="IPR037523">
    <property type="entry name" value="VOC_core"/>
</dbReference>
<dbReference type="AlphaFoldDB" id="A0A348AQZ7"/>
<sequence>MNLIENNKVYGIHHIAIRAKDFEKTVRFYIEVLDFNIRHIWSLPEFNLKQAAMLKSRDGSSFIEIFDNDADIAAEGRRPLAGEEPVQGSLLHFSVLVDNAELAYSRALSAGASPCVPPMTLFLGDPPLAVRNALVYSPNGEVIEFMESNNL</sequence>
<accession>A0A348AQZ7</accession>
<dbReference type="Pfam" id="PF00903">
    <property type="entry name" value="Glyoxalase"/>
    <property type="match status" value="1"/>
</dbReference>
<dbReference type="RefSeq" id="WP_126310306.1">
    <property type="nucleotide sequence ID" value="NZ_AP018449.1"/>
</dbReference>
<reference evidence="2 3" key="1">
    <citation type="journal article" date="2018" name="Int. J. Syst. Evol. Microbiol.">
        <title>Methylomusa anaerophila gen. nov., sp. nov., an anaerobic methanol-utilizing bacterium isolated from a microbial fuel cell.</title>
        <authorList>
            <person name="Amano N."/>
            <person name="Yamamuro A."/>
            <person name="Miyahara M."/>
            <person name="Kouzuma A."/>
            <person name="Abe T."/>
            <person name="Watanabe K."/>
        </authorList>
    </citation>
    <scope>NUCLEOTIDE SEQUENCE [LARGE SCALE GENOMIC DNA]</scope>
    <source>
        <strain evidence="2 3">MMFC1</strain>
    </source>
</reference>
<dbReference type="EMBL" id="AP018449">
    <property type="protein sequence ID" value="BBB93495.1"/>
    <property type="molecule type" value="Genomic_DNA"/>
</dbReference>
<feature type="domain" description="VOC" evidence="1">
    <location>
        <begin position="11"/>
        <end position="148"/>
    </location>
</feature>
<dbReference type="InterPro" id="IPR004360">
    <property type="entry name" value="Glyas_Fos-R_dOase_dom"/>
</dbReference>
<dbReference type="OrthoDB" id="9795618at2"/>
<dbReference type="CDD" id="cd06587">
    <property type="entry name" value="VOC"/>
    <property type="match status" value="1"/>
</dbReference>
<evidence type="ECO:0000313" key="3">
    <source>
        <dbReference type="Proteomes" id="UP000276437"/>
    </source>
</evidence>
<organism evidence="2 3">
    <name type="scientific">Methylomusa anaerophila</name>
    <dbReference type="NCBI Taxonomy" id="1930071"/>
    <lineage>
        <taxon>Bacteria</taxon>
        <taxon>Bacillati</taxon>
        <taxon>Bacillota</taxon>
        <taxon>Negativicutes</taxon>
        <taxon>Selenomonadales</taxon>
        <taxon>Sporomusaceae</taxon>
        <taxon>Methylomusa</taxon>
    </lineage>
</organism>
<dbReference type="Gene3D" id="3.10.180.10">
    <property type="entry name" value="2,3-Dihydroxybiphenyl 1,2-Dioxygenase, domain 1"/>
    <property type="match status" value="1"/>
</dbReference>
<dbReference type="Proteomes" id="UP000276437">
    <property type="component" value="Chromosome"/>
</dbReference>